<evidence type="ECO:0000313" key="2">
    <source>
        <dbReference type="EMBL" id="KXB35102.1"/>
    </source>
</evidence>
<feature type="region of interest" description="Disordered" evidence="1">
    <location>
        <begin position="106"/>
        <end position="136"/>
    </location>
</feature>
<keyword evidence="3" id="KW-1185">Reference proteome</keyword>
<dbReference type="EMBL" id="LSCR01000006">
    <property type="protein sequence ID" value="KXB35102.1"/>
    <property type="molecule type" value="Genomic_DNA"/>
</dbReference>
<dbReference type="PATRIC" id="fig|1393034.3.peg.449"/>
<evidence type="ECO:0000256" key="1">
    <source>
        <dbReference type="SAM" id="MobiDB-lite"/>
    </source>
</evidence>
<feature type="compositionally biased region" description="Low complexity" evidence="1">
    <location>
        <begin position="119"/>
        <end position="129"/>
    </location>
</feature>
<gene>
    <name evidence="2" type="ORF">HMPREF3192_00467</name>
</gene>
<name>A0A133XVY8_9ACTN</name>
<protein>
    <submittedName>
        <fullName evidence="2">Uncharacterized protein</fullName>
    </submittedName>
</protein>
<reference evidence="3" key="1">
    <citation type="submission" date="2016-01" db="EMBL/GenBank/DDBJ databases">
        <authorList>
            <person name="Mitreva M."/>
            <person name="Pepin K.H."/>
            <person name="Mihindukulasuriya K.A."/>
            <person name="Fulton R."/>
            <person name="Fronick C."/>
            <person name="O'Laughlin M."/>
            <person name="Miner T."/>
            <person name="Herter B."/>
            <person name="Rosa B.A."/>
            <person name="Cordes M."/>
            <person name="Tomlinson C."/>
            <person name="Wollam A."/>
            <person name="Palsikar V.B."/>
            <person name="Mardis E.R."/>
            <person name="Wilson R.K."/>
        </authorList>
    </citation>
    <scope>NUCLEOTIDE SEQUENCE [LARGE SCALE GENOMIC DNA]</scope>
    <source>
        <strain evidence="3">DNF00019</strain>
    </source>
</reference>
<organism evidence="2 3">
    <name type="scientific">Atopobium deltae</name>
    <dbReference type="NCBI Taxonomy" id="1393034"/>
    <lineage>
        <taxon>Bacteria</taxon>
        <taxon>Bacillati</taxon>
        <taxon>Actinomycetota</taxon>
        <taxon>Coriobacteriia</taxon>
        <taxon>Coriobacteriales</taxon>
        <taxon>Atopobiaceae</taxon>
        <taxon>Atopobium</taxon>
    </lineage>
</organism>
<dbReference type="RefSeq" id="WP_156422829.1">
    <property type="nucleotide sequence ID" value="NZ_KQ959487.1"/>
</dbReference>
<evidence type="ECO:0000313" key="3">
    <source>
        <dbReference type="Proteomes" id="UP000070675"/>
    </source>
</evidence>
<dbReference type="Proteomes" id="UP000070675">
    <property type="component" value="Unassembled WGS sequence"/>
</dbReference>
<proteinExistence type="predicted"/>
<sequence>MHIPSLEPPVSPESEIKTCPCCGATLFADMDICYGCLYDFSSEKVPQNQLCSAEVSEGVLEGILEGISKGVVEDALVGEVPVDVYDSVSFEHKDDRELQVSELEVSGAQTLEPPPPSPQSSYLQEPEPQVCNPRTSVQAPKLTIQTKAGSLMLRCTPQGIALLGLRPSIAQEADIQLSRGTKVSWGGVSFLIS</sequence>
<dbReference type="OrthoDB" id="3186539at2"/>
<accession>A0A133XVY8</accession>
<comment type="caution">
    <text evidence="2">The sequence shown here is derived from an EMBL/GenBank/DDBJ whole genome shotgun (WGS) entry which is preliminary data.</text>
</comment>
<dbReference type="AlphaFoldDB" id="A0A133XVY8"/>
<dbReference type="STRING" id="1393034.HMPREF3192_00467"/>